<gene>
    <name evidence="1" type="ORF">H010_09176</name>
</gene>
<protein>
    <submittedName>
        <fullName evidence="1">Uncharacterized protein</fullName>
    </submittedName>
</protein>
<sequence>MPGLIASEMHARAQRQPDCNGFATALAVRSLRQQGHTAPPSLLAVLERCRSAQGGFGFWPQGLRPHWAPPLPDDADDTAIMALELYLAGRLTRTETRRIACQRVGTRRIARLPVLRPPWLRTGVFATWSRSAGGQDMVDCTVITNVLALLTATGLEGIPGARESMDLLNRALDWAGDDETRASSLSPFYPDAAEWLLALDHAAAMGCQGVSILLDRVRRTPWGQAAWLRRAAPDHPICSSPYGLAVWRSPALCAVRSGAEAA</sequence>
<evidence type="ECO:0000313" key="1">
    <source>
        <dbReference type="EMBL" id="MDG5975419.1"/>
    </source>
</evidence>
<dbReference type="EMBL" id="AOGK01000006">
    <property type="protein sequence ID" value="MDG5975419.1"/>
    <property type="molecule type" value="Genomic_DNA"/>
</dbReference>
<comment type="caution">
    <text evidence="1">The sequence shown here is derived from an EMBL/GenBank/DDBJ whole genome shotgun (WGS) entry which is preliminary data.</text>
</comment>
<organism evidence="1 2">
    <name type="scientific">Hydrogenophaga taeniospiralis CCUG 15921</name>
    <dbReference type="NCBI Taxonomy" id="1281780"/>
    <lineage>
        <taxon>Bacteria</taxon>
        <taxon>Pseudomonadati</taxon>
        <taxon>Pseudomonadota</taxon>
        <taxon>Betaproteobacteria</taxon>
        <taxon>Burkholderiales</taxon>
        <taxon>Comamonadaceae</taxon>
        <taxon>Hydrogenophaga</taxon>
    </lineage>
</organism>
<reference evidence="1" key="1">
    <citation type="submission" date="2013-01" db="EMBL/GenBank/DDBJ databases">
        <title>Genome draft of Hydrogenophaga taeniospiralis 2K1.</title>
        <authorList>
            <person name="Gomila M."/>
            <person name="Lalucat J."/>
        </authorList>
    </citation>
    <scope>NUCLEOTIDE SEQUENCE</scope>
    <source>
        <strain evidence="1">CCUG 15921</strain>
    </source>
</reference>
<proteinExistence type="predicted"/>
<name>A0A9X4NRP9_9BURK</name>
<dbReference type="Proteomes" id="UP001152876">
    <property type="component" value="Unassembled WGS sequence"/>
</dbReference>
<keyword evidence="2" id="KW-1185">Reference proteome</keyword>
<evidence type="ECO:0000313" key="2">
    <source>
        <dbReference type="Proteomes" id="UP001152876"/>
    </source>
</evidence>
<dbReference type="AlphaFoldDB" id="A0A9X4NRP9"/>
<accession>A0A9X4NRP9</accession>